<name>A0A484IA90_9ARCH</name>
<dbReference type="GeneID" id="39420723"/>
<dbReference type="AlphaFoldDB" id="A0A484IA90"/>
<dbReference type="KEGG" id="nfn:NFRAN_1361"/>
<dbReference type="EMBL" id="LR216287">
    <property type="protein sequence ID" value="VFJ13683.1"/>
    <property type="molecule type" value="Genomic_DNA"/>
</dbReference>
<keyword evidence="2" id="KW-1185">Reference proteome</keyword>
<dbReference type="OrthoDB" id="9574at2157"/>
<proteinExistence type="predicted"/>
<accession>A0A484IA90</accession>
<gene>
    <name evidence="1" type="ORF">NFRAN_1361</name>
</gene>
<organism evidence="1 2">
    <name type="scientific">Candidatus Nitrosocosmicus franklandianus</name>
    <dbReference type="NCBI Taxonomy" id="1798806"/>
    <lineage>
        <taxon>Archaea</taxon>
        <taxon>Nitrososphaerota</taxon>
        <taxon>Nitrososphaeria</taxon>
        <taxon>Nitrososphaerales</taxon>
        <taxon>Nitrososphaeraceae</taxon>
        <taxon>Candidatus Nitrosocosmicus</taxon>
    </lineage>
</organism>
<sequence>MVHFDAVKKNHFDKLEYLLDTGVMDQNVVTHFRKRGLKVYDTVNDLDCPYLSKIIPYVVIGASEEFVNKLTVPYQATSFVAAEIFSPNSGIYAFKLLGLKGGGVTLLTGGSRKLGDNVFASLHRILVGSNAIMVTVNNMMENHSQIWSWDFFGKHLKPCYPKVYDELFKLANRFVNLERFYFVVSIRSIESVDKSRLIEFYKKKELSMLDPKNNLKVIILTTDVVYEHLSRTIKESDLVTYLRTGKEEFDMLKGLQTLRKDYGIKYLLNDGGRKMSESIRKDGLLAEERVTLEPFNPETLKYTVDDTCILGKKGWGTDGTELKSSLLLDSIKIDHEEANVYVYPLDESKVMD</sequence>
<protein>
    <submittedName>
        <fullName evidence="1">Uncharacterized protein</fullName>
    </submittedName>
</protein>
<dbReference type="RefSeq" id="WP_134483656.1">
    <property type="nucleotide sequence ID" value="NZ_LR216287.1"/>
</dbReference>
<dbReference type="Proteomes" id="UP000294299">
    <property type="component" value="Chromosome NFRAN"/>
</dbReference>
<evidence type="ECO:0000313" key="2">
    <source>
        <dbReference type="Proteomes" id="UP000294299"/>
    </source>
</evidence>
<evidence type="ECO:0000313" key="1">
    <source>
        <dbReference type="EMBL" id="VFJ13683.1"/>
    </source>
</evidence>
<reference evidence="1 2" key="1">
    <citation type="submission" date="2019-02" db="EMBL/GenBank/DDBJ databases">
        <authorList>
            <person name="Lehtovirta-Morley E L."/>
        </authorList>
    </citation>
    <scope>NUCLEOTIDE SEQUENCE [LARGE SCALE GENOMIC DNA]</scope>
    <source>
        <strain evidence="1">NFRAN1</strain>
    </source>
</reference>